<gene>
    <name evidence="1" type="ORF">QQ91_0006195</name>
</gene>
<proteinExistence type="predicted"/>
<evidence type="ECO:0000313" key="1">
    <source>
        <dbReference type="EMBL" id="MCM1982417.1"/>
    </source>
</evidence>
<accession>A0ABD4T1F6</accession>
<reference evidence="1 2" key="1">
    <citation type="journal article" date="2015" name="Genome Announc.">
        <title>Draft Genome Sequence of Filamentous Marine Cyanobacterium Lyngbya confervoides Strain BDU141951.</title>
        <authorList>
            <person name="Chandrababunaidu M.M."/>
            <person name="Sen D."/>
            <person name="Tripathy S."/>
        </authorList>
    </citation>
    <scope>NUCLEOTIDE SEQUENCE [LARGE SCALE GENOMIC DNA]</scope>
    <source>
        <strain evidence="1 2">BDU141951</strain>
    </source>
</reference>
<dbReference type="RefSeq" id="WP_166281144.1">
    <property type="nucleotide sequence ID" value="NZ_JTHE03000039.1"/>
</dbReference>
<comment type="caution">
    <text evidence="1">The sequence shown here is derived from an EMBL/GenBank/DDBJ whole genome shotgun (WGS) entry which is preliminary data.</text>
</comment>
<keyword evidence="2" id="KW-1185">Reference proteome</keyword>
<sequence length="53" mass="5996">MLQLELNLWDQLREAEAAPTAIAFQQLLLCFDAKLERMSARSATWGGYKHGMA</sequence>
<protein>
    <submittedName>
        <fullName evidence="1">Uncharacterized protein</fullName>
    </submittedName>
</protein>
<name>A0ABD4T1F6_9CYAN</name>
<dbReference type="EMBL" id="JTHE03000039">
    <property type="protein sequence ID" value="MCM1982417.1"/>
    <property type="molecule type" value="Genomic_DNA"/>
</dbReference>
<evidence type="ECO:0000313" key="2">
    <source>
        <dbReference type="Proteomes" id="UP000031561"/>
    </source>
</evidence>
<dbReference type="AlphaFoldDB" id="A0ABD4T1F6"/>
<dbReference type="Proteomes" id="UP000031561">
    <property type="component" value="Unassembled WGS sequence"/>
</dbReference>
<organism evidence="1 2">
    <name type="scientific">Lyngbya confervoides BDU141951</name>
    <dbReference type="NCBI Taxonomy" id="1574623"/>
    <lineage>
        <taxon>Bacteria</taxon>
        <taxon>Bacillati</taxon>
        <taxon>Cyanobacteriota</taxon>
        <taxon>Cyanophyceae</taxon>
        <taxon>Oscillatoriophycideae</taxon>
        <taxon>Oscillatoriales</taxon>
        <taxon>Microcoleaceae</taxon>
        <taxon>Lyngbya</taxon>
    </lineage>
</organism>